<feature type="domain" description="Core-binding (CB)" evidence="7">
    <location>
        <begin position="178"/>
        <end position="265"/>
    </location>
</feature>
<sequence>MTLGSARGTQESTRELHMGLVLKYVQRTKKGAWRYRRRVPDDLRPILGKAEITKVLGDTEREALKAYPSVHQKVETEFRRARNTASLAGKSRPLSELEIQKRLVERFQGEGLNPYTSGYIDVDGVSVLDRPDWDRIAYGILESYPMDPRTGEPVGMSEEDARFVRALFSGELPPQPAPTLEDAKKFYLQEKVLVGTDKENKQKRLRVERVIKHATDALGGDRKITEIRRQDARLIRDHFKNELGVKAATAKRYLTDLKAIVSLAIREFEINSTNPFEKLTVETEGSGKDDRRPFTHSEVTAIRKRLQEHAKPDLQLIWAILEGTGCRVGEISGLLKNDVVLDQVEVPHIRIIPHEHRGLKNKASARSIPLVGETLKAVKEALAGAGDSPYLFPHYALNRGNDRASAALMKHVRSVVSDPKVTNHSLRHRMADRLRLAGVSEDVLKMILGHASKGITERYGGVEARLTLMKEALEKVC</sequence>
<keyword evidence="4" id="KW-0233">DNA recombination</keyword>
<name>A0A291GGI2_9RHOB</name>
<dbReference type="InterPro" id="IPR046668">
    <property type="entry name" value="DUF6538"/>
</dbReference>
<dbReference type="InterPro" id="IPR011010">
    <property type="entry name" value="DNA_brk_join_enz"/>
</dbReference>
<evidence type="ECO:0000256" key="3">
    <source>
        <dbReference type="ARBA" id="ARBA00023125"/>
    </source>
</evidence>
<evidence type="ECO:0000259" key="7">
    <source>
        <dbReference type="PROSITE" id="PS51900"/>
    </source>
</evidence>
<dbReference type="SUPFAM" id="SSF56349">
    <property type="entry name" value="DNA breaking-rejoining enzymes"/>
    <property type="match status" value="1"/>
</dbReference>
<evidence type="ECO:0000256" key="1">
    <source>
        <dbReference type="ARBA" id="ARBA00008857"/>
    </source>
</evidence>
<dbReference type="KEGG" id="ceh:CEW89_17935"/>
<feature type="domain" description="Tyr recombinase" evidence="6">
    <location>
        <begin position="289"/>
        <end position="473"/>
    </location>
</feature>
<organism evidence="8 9">
    <name type="scientific">Celeribacter ethanolicus</name>
    <dbReference type="NCBI Taxonomy" id="1758178"/>
    <lineage>
        <taxon>Bacteria</taxon>
        <taxon>Pseudomonadati</taxon>
        <taxon>Pseudomonadota</taxon>
        <taxon>Alphaproteobacteria</taxon>
        <taxon>Rhodobacterales</taxon>
        <taxon>Roseobacteraceae</taxon>
        <taxon>Celeribacter</taxon>
    </lineage>
</organism>
<evidence type="ECO:0000313" key="8">
    <source>
        <dbReference type="EMBL" id="ATG49291.1"/>
    </source>
</evidence>
<dbReference type="Proteomes" id="UP000217935">
    <property type="component" value="Chromosome"/>
</dbReference>
<dbReference type="Gene3D" id="1.10.443.10">
    <property type="entry name" value="Intergrase catalytic core"/>
    <property type="match status" value="1"/>
</dbReference>
<keyword evidence="9" id="KW-1185">Reference proteome</keyword>
<evidence type="ECO:0000313" key="9">
    <source>
        <dbReference type="Proteomes" id="UP000217935"/>
    </source>
</evidence>
<evidence type="ECO:0000256" key="4">
    <source>
        <dbReference type="ARBA" id="ARBA00023172"/>
    </source>
</evidence>
<dbReference type="PANTHER" id="PTHR30349">
    <property type="entry name" value="PHAGE INTEGRASE-RELATED"/>
    <property type="match status" value="1"/>
</dbReference>
<comment type="similarity">
    <text evidence="1">Belongs to the 'phage' integrase family.</text>
</comment>
<dbReference type="GO" id="GO:0015074">
    <property type="term" value="P:DNA integration"/>
    <property type="evidence" value="ECO:0007669"/>
    <property type="project" value="UniProtKB-KW"/>
</dbReference>
<accession>A0A291GGI2</accession>
<dbReference type="GO" id="GO:0006310">
    <property type="term" value="P:DNA recombination"/>
    <property type="evidence" value="ECO:0007669"/>
    <property type="project" value="UniProtKB-KW"/>
</dbReference>
<dbReference type="InterPro" id="IPR044068">
    <property type="entry name" value="CB"/>
</dbReference>
<dbReference type="InterPro" id="IPR050090">
    <property type="entry name" value="Tyrosine_recombinase_XerCD"/>
</dbReference>
<dbReference type="GO" id="GO:0003677">
    <property type="term" value="F:DNA binding"/>
    <property type="evidence" value="ECO:0007669"/>
    <property type="project" value="UniProtKB-UniRule"/>
</dbReference>
<dbReference type="PROSITE" id="PS51900">
    <property type="entry name" value="CB"/>
    <property type="match status" value="1"/>
</dbReference>
<reference evidence="8 9" key="1">
    <citation type="submission" date="2017-06" db="EMBL/GenBank/DDBJ databases">
        <title>Celeribacter sp. TSPH2 complete genome sequence.</title>
        <authorList>
            <person name="Woo J.-H."/>
            <person name="Kim H.-S."/>
        </authorList>
    </citation>
    <scope>NUCLEOTIDE SEQUENCE [LARGE SCALE GENOMIC DNA]</scope>
    <source>
        <strain evidence="8 9">TSPH2</strain>
    </source>
</reference>
<protein>
    <submittedName>
        <fullName evidence="8">Integrase</fullName>
    </submittedName>
</protein>
<gene>
    <name evidence="8" type="ORF">CEW89_17935</name>
</gene>
<dbReference type="InterPro" id="IPR013762">
    <property type="entry name" value="Integrase-like_cat_sf"/>
</dbReference>
<proteinExistence type="inferred from homology"/>
<dbReference type="Gene3D" id="1.10.150.130">
    <property type="match status" value="1"/>
</dbReference>
<evidence type="ECO:0000259" key="6">
    <source>
        <dbReference type="PROSITE" id="PS51898"/>
    </source>
</evidence>
<evidence type="ECO:0000256" key="2">
    <source>
        <dbReference type="ARBA" id="ARBA00022908"/>
    </source>
</evidence>
<dbReference type="InterPro" id="IPR010998">
    <property type="entry name" value="Integrase_recombinase_N"/>
</dbReference>
<dbReference type="PANTHER" id="PTHR30349:SF64">
    <property type="entry name" value="PROPHAGE INTEGRASE INTD-RELATED"/>
    <property type="match status" value="1"/>
</dbReference>
<keyword evidence="2" id="KW-0229">DNA integration</keyword>
<dbReference type="PROSITE" id="PS51898">
    <property type="entry name" value="TYR_RECOMBINASE"/>
    <property type="match status" value="1"/>
</dbReference>
<dbReference type="AlphaFoldDB" id="A0A291GGI2"/>
<dbReference type="Pfam" id="PF20172">
    <property type="entry name" value="DUF6538"/>
    <property type="match status" value="1"/>
</dbReference>
<dbReference type="EMBL" id="CP022196">
    <property type="protein sequence ID" value="ATG49291.1"/>
    <property type="molecule type" value="Genomic_DNA"/>
</dbReference>
<dbReference type="InterPro" id="IPR002104">
    <property type="entry name" value="Integrase_catalytic"/>
</dbReference>
<dbReference type="Pfam" id="PF00589">
    <property type="entry name" value="Phage_integrase"/>
    <property type="match status" value="1"/>
</dbReference>
<keyword evidence="3 5" id="KW-0238">DNA-binding</keyword>
<evidence type="ECO:0000256" key="5">
    <source>
        <dbReference type="PROSITE-ProRule" id="PRU01248"/>
    </source>
</evidence>